<evidence type="ECO:0000313" key="1">
    <source>
        <dbReference type="EMBL" id="MCO6407203.1"/>
    </source>
</evidence>
<dbReference type="InterPro" id="IPR044691">
    <property type="entry name" value="DCC1_Trx"/>
</dbReference>
<proteinExistence type="predicted"/>
<dbReference type="RefSeq" id="WP_252914616.1">
    <property type="nucleotide sequence ID" value="NZ_JAAAML010000001.1"/>
</dbReference>
<name>A0ABT1CM52_9HYPH</name>
<evidence type="ECO:0000313" key="2">
    <source>
        <dbReference type="Proteomes" id="UP001320715"/>
    </source>
</evidence>
<reference evidence="1 2" key="1">
    <citation type="submission" date="2020-01" db="EMBL/GenBank/DDBJ databases">
        <title>Genomes of bacteria type strains.</title>
        <authorList>
            <person name="Chen J."/>
            <person name="Zhu S."/>
            <person name="Yang J."/>
        </authorList>
    </citation>
    <scope>NUCLEOTIDE SEQUENCE [LARGE SCALE GENOMIC DNA]</scope>
    <source>
        <strain evidence="1 2">DSM 16655</strain>
    </source>
</reference>
<dbReference type="PANTHER" id="PTHR34290:SF2">
    <property type="entry name" value="OS04G0668800 PROTEIN"/>
    <property type="match status" value="1"/>
</dbReference>
<dbReference type="EMBL" id="JAAAML010000001">
    <property type="protein sequence ID" value="MCO6407203.1"/>
    <property type="molecule type" value="Genomic_DNA"/>
</dbReference>
<comment type="caution">
    <text evidence="1">The sequence shown here is derived from an EMBL/GenBank/DDBJ whole genome shotgun (WGS) entry which is preliminary data.</text>
</comment>
<gene>
    <name evidence="1" type="ORF">GTW23_03365</name>
</gene>
<dbReference type="PANTHER" id="PTHR34290">
    <property type="entry name" value="SI:CH73-390P7.2"/>
    <property type="match status" value="1"/>
</dbReference>
<dbReference type="Proteomes" id="UP001320715">
    <property type="component" value="Unassembled WGS sequence"/>
</dbReference>
<keyword evidence="2" id="KW-1185">Reference proteome</keyword>
<sequence>MNSTQPAIPLSVWYDGDCPVCRQEVALYRRIDRDGRIDWIDITALADGDLPPDKSRADLLGRFHAREADGPWQIGVDAFAAIWRVLPGFRYFAFLFRLPVIRQMAQVAYLGFLKWQRHHRARREQVAQPAPAPEPGS</sequence>
<dbReference type="Pfam" id="PF04134">
    <property type="entry name" value="DCC1-like"/>
    <property type="match status" value="1"/>
</dbReference>
<organism evidence="1 2">
    <name type="scientific">Hoeflea alexandrii</name>
    <dbReference type="NCBI Taxonomy" id="288436"/>
    <lineage>
        <taxon>Bacteria</taxon>
        <taxon>Pseudomonadati</taxon>
        <taxon>Pseudomonadota</taxon>
        <taxon>Alphaproteobacteria</taxon>
        <taxon>Hyphomicrobiales</taxon>
        <taxon>Rhizobiaceae</taxon>
        <taxon>Hoeflea</taxon>
    </lineage>
</organism>
<accession>A0ABT1CM52</accession>
<dbReference type="InterPro" id="IPR007263">
    <property type="entry name" value="DCC1-like"/>
</dbReference>
<protein>
    <submittedName>
        <fullName evidence="1">DUF393 domain-containing protein</fullName>
    </submittedName>
</protein>